<name>A0AAV4MTL6_CAEEX</name>
<dbReference type="EMBL" id="BPLR01020195">
    <property type="protein sequence ID" value="GIX75752.1"/>
    <property type="molecule type" value="Genomic_DNA"/>
</dbReference>
<gene>
    <name evidence="1" type="ORF">CEXT_77091</name>
</gene>
<accession>A0AAV4MTL6</accession>
<protein>
    <submittedName>
        <fullName evidence="1">Uncharacterized protein</fullName>
    </submittedName>
</protein>
<evidence type="ECO:0000313" key="2">
    <source>
        <dbReference type="Proteomes" id="UP001054945"/>
    </source>
</evidence>
<evidence type="ECO:0000313" key="1">
    <source>
        <dbReference type="EMBL" id="GIX75752.1"/>
    </source>
</evidence>
<dbReference type="Proteomes" id="UP001054945">
    <property type="component" value="Unassembled WGS sequence"/>
</dbReference>
<organism evidence="1 2">
    <name type="scientific">Caerostris extrusa</name>
    <name type="common">Bark spider</name>
    <name type="synonym">Caerostris bankana</name>
    <dbReference type="NCBI Taxonomy" id="172846"/>
    <lineage>
        <taxon>Eukaryota</taxon>
        <taxon>Metazoa</taxon>
        <taxon>Ecdysozoa</taxon>
        <taxon>Arthropoda</taxon>
        <taxon>Chelicerata</taxon>
        <taxon>Arachnida</taxon>
        <taxon>Araneae</taxon>
        <taxon>Araneomorphae</taxon>
        <taxon>Entelegynae</taxon>
        <taxon>Araneoidea</taxon>
        <taxon>Araneidae</taxon>
        <taxon>Caerostris</taxon>
    </lineage>
</organism>
<keyword evidence="2" id="KW-1185">Reference proteome</keyword>
<comment type="caution">
    <text evidence="1">The sequence shown here is derived from an EMBL/GenBank/DDBJ whole genome shotgun (WGS) entry which is preliminary data.</text>
</comment>
<dbReference type="AlphaFoldDB" id="A0AAV4MTL6"/>
<proteinExistence type="predicted"/>
<sequence>MTSNKKQCLRSKRSKFTYRFRRSEKILIAKLDLRSNFLMDNIVPTTDPSPINQGPVHLCITPGTQPTRLFKESEGVVMVTVQSRRQFKAITREN</sequence>
<reference evidence="1 2" key="1">
    <citation type="submission" date="2021-06" db="EMBL/GenBank/DDBJ databases">
        <title>Caerostris extrusa draft genome.</title>
        <authorList>
            <person name="Kono N."/>
            <person name="Arakawa K."/>
        </authorList>
    </citation>
    <scope>NUCLEOTIDE SEQUENCE [LARGE SCALE GENOMIC DNA]</scope>
</reference>